<keyword evidence="2" id="KW-0479">Metal-binding</keyword>
<protein>
    <recommendedName>
        <fullName evidence="8">HAT C-terminal dimerisation domain-containing protein</fullName>
    </recommendedName>
</protein>
<evidence type="ECO:0008006" key="8">
    <source>
        <dbReference type="Google" id="ProtNLM"/>
    </source>
</evidence>
<organism evidence="7">
    <name type="scientific">Aureoumbra lagunensis</name>
    <dbReference type="NCBI Taxonomy" id="44058"/>
    <lineage>
        <taxon>Eukaryota</taxon>
        <taxon>Sar</taxon>
        <taxon>Stramenopiles</taxon>
        <taxon>Ochrophyta</taxon>
        <taxon>Pelagophyceae</taxon>
        <taxon>Pelagomonadales</taxon>
        <taxon>Aureoumbra</taxon>
    </lineage>
</organism>
<dbReference type="PANTHER" id="PTHR46481">
    <property type="entry name" value="ZINC FINGER BED DOMAIN-CONTAINING PROTEIN 4"/>
    <property type="match status" value="1"/>
</dbReference>
<evidence type="ECO:0000256" key="1">
    <source>
        <dbReference type="ARBA" id="ARBA00004123"/>
    </source>
</evidence>
<dbReference type="AlphaFoldDB" id="A0A7S3JU43"/>
<proteinExistence type="predicted"/>
<dbReference type="EMBL" id="HBIJ01008201">
    <property type="protein sequence ID" value="CAE0365045.1"/>
    <property type="molecule type" value="Transcribed_RNA"/>
</dbReference>
<keyword evidence="3" id="KW-0863">Zinc-finger</keyword>
<evidence type="ECO:0000256" key="4">
    <source>
        <dbReference type="ARBA" id="ARBA00022833"/>
    </source>
</evidence>
<keyword evidence="4" id="KW-0862">Zinc</keyword>
<sequence length="1069" mass="120436">MVVTGDTTALTKKRRTTKGVEGMSSKIERQEEQTKLAEAEIKALHRKAKEAVTNNSPFALPNSFWKDESNDSKKWSTARVVQFVESFTFAEKPKTIENVKTATKRDRDGNIIGPAVQFELDVNQEHTDPNKNWLEVNVWAQLRLMYLENEKLNVNRERALQMYHEANEESIKQSKKPRSLVRASFELVPGSGIYDSTKRKWNHTYRCIFGGEVKIFGGTSQDKPGDGGGRYNSFLRSKHPVIYDILTADKDKDKPIDESGNIVQFYDFQQIFGVHIRYVVFLAMDNRPQRLGDTPGFKQWMNMIDAQYRPPSCGRVQNALTEATVNVIDNALKKKFKALRLECGNQPFLGLQFDGWSAANATSMFVAITVTYLDQDMVPAALDIDDVNNIVANNDAGEATVEALASSASAKKFRIRLKRFEALLGFAEFVETSHTGAHIATFVLDILNKYELKKDDIVVATPDGGSNVLLAVRLMGMPLRYCVSHKIQRAVLEGLGPKKNEQFKLIMKKVEGLATKQNHSYKFQDAMKKAQEDAGVPKQNILCLLTASPTRWCGEQNKIRRCNILQQTLQTVLSEDGTLQESYDEEQQLIEEYNQQIDALSLISDESVDDLVLEDGDIENVNMTDAGDVGKKNSDIMASRIERMREQSSDEAAAFALVSTPSSLLPTKLEFKTLQQMEGLLDIFENLTRLTEGNKIASGETSSGFFEAHRVWIAVRSVIQVLKQGKIPVYRPCNPTARHAERRAARTVLPVSSCVDAVKTAHAGILHGFEKRFEEPDDNILMNLLFDKSLNMKALTTGNFPIFTEIQVAYAKDLFQEKLESTRDGLVALERTEFDLKLRELRARAETVPRNISSATNARSQMSPHRARNTIASDDEEEPEHDQSTMAYFDALQGPGFLLQNFEVEDDDDDMDARNQDSCYDESISATFKSNINLENEHRYWASINPSTIKSNFKNKDGTFDNYAAMLAQRDKIPVYYALFKSVASSLASQANTERINSKAKLTLSDHRRRLLSKTFENSLKLGHNFDLFDLDIEDIRSEYNDLRKNDSEGANLGANVALAEAEDDDDDL</sequence>
<comment type="subcellular location">
    <subcellularLocation>
        <location evidence="1">Nucleus</location>
    </subcellularLocation>
</comment>
<evidence type="ECO:0000256" key="5">
    <source>
        <dbReference type="ARBA" id="ARBA00023242"/>
    </source>
</evidence>
<evidence type="ECO:0000256" key="3">
    <source>
        <dbReference type="ARBA" id="ARBA00022771"/>
    </source>
</evidence>
<dbReference type="GO" id="GO:0008270">
    <property type="term" value="F:zinc ion binding"/>
    <property type="evidence" value="ECO:0007669"/>
    <property type="project" value="UniProtKB-KW"/>
</dbReference>
<keyword evidence="5" id="KW-0539">Nucleus</keyword>
<dbReference type="PANTHER" id="PTHR46481:SF10">
    <property type="entry name" value="ZINC FINGER BED DOMAIN-CONTAINING PROTEIN 39"/>
    <property type="match status" value="1"/>
</dbReference>
<feature type="compositionally biased region" description="Polar residues" evidence="6">
    <location>
        <begin position="1"/>
        <end position="10"/>
    </location>
</feature>
<feature type="region of interest" description="Disordered" evidence="6">
    <location>
        <begin position="854"/>
        <end position="881"/>
    </location>
</feature>
<evidence type="ECO:0000256" key="2">
    <source>
        <dbReference type="ARBA" id="ARBA00022723"/>
    </source>
</evidence>
<dbReference type="GO" id="GO:0005634">
    <property type="term" value="C:nucleus"/>
    <property type="evidence" value="ECO:0007669"/>
    <property type="project" value="UniProtKB-SubCell"/>
</dbReference>
<evidence type="ECO:0000256" key="6">
    <source>
        <dbReference type="SAM" id="MobiDB-lite"/>
    </source>
</evidence>
<dbReference type="InterPro" id="IPR012337">
    <property type="entry name" value="RNaseH-like_sf"/>
</dbReference>
<dbReference type="SUPFAM" id="SSF53098">
    <property type="entry name" value="Ribonuclease H-like"/>
    <property type="match status" value="1"/>
</dbReference>
<evidence type="ECO:0000313" key="7">
    <source>
        <dbReference type="EMBL" id="CAE0365045.1"/>
    </source>
</evidence>
<dbReference type="InterPro" id="IPR052035">
    <property type="entry name" value="ZnF_BED_domain_contain"/>
</dbReference>
<name>A0A7S3JU43_9STRA</name>
<feature type="compositionally biased region" description="Polar residues" evidence="6">
    <location>
        <begin position="854"/>
        <end position="863"/>
    </location>
</feature>
<reference evidence="7" key="1">
    <citation type="submission" date="2021-01" db="EMBL/GenBank/DDBJ databases">
        <authorList>
            <person name="Corre E."/>
            <person name="Pelletier E."/>
            <person name="Niang G."/>
            <person name="Scheremetjew M."/>
            <person name="Finn R."/>
            <person name="Kale V."/>
            <person name="Holt S."/>
            <person name="Cochrane G."/>
            <person name="Meng A."/>
            <person name="Brown T."/>
            <person name="Cohen L."/>
        </authorList>
    </citation>
    <scope>NUCLEOTIDE SEQUENCE</scope>
    <source>
        <strain evidence="7">CCMP1510</strain>
    </source>
</reference>
<feature type="region of interest" description="Disordered" evidence="6">
    <location>
        <begin position="1"/>
        <end position="28"/>
    </location>
</feature>
<accession>A0A7S3JU43</accession>
<gene>
    <name evidence="7" type="ORF">ALAG00032_LOCUS5787</name>
</gene>